<keyword evidence="4" id="KW-1185">Reference proteome</keyword>
<dbReference type="RefSeq" id="WP_146890904.1">
    <property type="nucleotide sequence ID" value="NZ_VORX01000002.1"/>
</dbReference>
<evidence type="ECO:0000256" key="2">
    <source>
        <dbReference type="SAM" id="SignalP"/>
    </source>
</evidence>
<comment type="caution">
    <text evidence="3">The sequence shown here is derived from an EMBL/GenBank/DDBJ whole genome shotgun (WGS) entry which is preliminary data.</text>
</comment>
<feature type="chain" id="PRO_5022753241" description="Glycine zipper family protein" evidence="2">
    <location>
        <begin position="23"/>
        <end position="164"/>
    </location>
</feature>
<keyword evidence="1" id="KW-0812">Transmembrane</keyword>
<reference evidence="3 4" key="1">
    <citation type="submission" date="2019-08" db="EMBL/GenBank/DDBJ databases">
        <title>Genome sequence of Gelidibacter salicanalis IC162T.</title>
        <authorList>
            <person name="Bowman J.P."/>
        </authorList>
    </citation>
    <scope>NUCLEOTIDE SEQUENCE [LARGE SCALE GENOMIC DNA]</scope>
    <source>
        <strain evidence="3 4">IC162</strain>
    </source>
</reference>
<feature type="transmembrane region" description="Helical" evidence="1">
    <location>
        <begin position="81"/>
        <end position="99"/>
    </location>
</feature>
<gene>
    <name evidence="3" type="ORF">ES711_05095</name>
</gene>
<name>A0A5C7ALN4_9FLAO</name>
<sequence length="164" mass="17446">MKTKVIVSILFLTLQFNNSNFAQNNTMATGTFIRVYNLEGEKFDQGKIISISDTLLLLKSNNRITSVNPNTVGLIKTKRSIARNMIIGGTIGVAAGAVVGANNAHPDDWLFPTTASEQAVYGAILGGGLGTGIGALTLFLKKPTTFLINGNSAKWKIFQGAISN</sequence>
<evidence type="ECO:0000256" key="1">
    <source>
        <dbReference type="SAM" id="Phobius"/>
    </source>
</evidence>
<dbReference type="OrthoDB" id="1179353at2"/>
<accession>A0A5C7ALN4</accession>
<protein>
    <recommendedName>
        <fullName evidence="5">Glycine zipper family protein</fullName>
    </recommendedName>
</protein>
<dbReference type="Proteomes" id="UP000321734">
    <property type="component" value="Unassembled WGS sequence"/>
</dbReference>
<evidence type="ECO:0008006" key="5">
    <source>
        <dbReference type="Google" id="ProtNLM"/>
    </source>
</evidence>
<evidence type="ECO:0000313" key="4">
    <source>
        <dbReference type="Proteomes" id="UP000321734"/>
    </source>
</evidence>
<organism evidence="3 4">
    <name type="scientific">Gelidibacter salicanalis</name>
    <dbReference type="NCBI Taxonomy" id="291193"/>
    <lineage>
        <taxon>Bacteria</taxon>
        <taxon>Pseudomonadati</taxon>
        <taxon>Bacteroidota</taxon>
        <taxon>Flavobacteriia</taxon>
        <taxon>Flavobacteriales</taxon>
        <taxon>Flavobacteriaceae</taxon>
        <taxon>Gelidibacter</taxon>
    </lineage>
</organism>
<dbReference type="EMBL" id="VORX01000002">
    <property type="protein sequence ID" value="TXE09307.1"/>
    <property type="molecule type" value="Genomic_DNA"/>
</dbReference>
<keyword evidence="1" id="KW-0472">Membrane</keyword>
<feature type="transmembrane region" description="Helical" evidence="1">
    <location>
        <begin position="119"/>
        <end position="140"/>
    </location>
</feature>
<proteinExistence type="predicted"/>
<feature type="signal peptide" evidence="2">
    <location>
        <begin position="1"/>
        <end position="22"/>
    </location>
</feature>
<dbReference type="AlphaFoldDB" id="A0A5C7ALN4"/>
<keyword evidence="2" id="KW-0732">Signal</keyword>
<keyword evidence="1" id="KW-1133">Transmembrane helix</keyword>
<evidence type="ECO:0000313" key="3">
    <source>
        <dbReference type="EMBL" id="TXE09307.1"/>
    </source>
</evidence>